<gene>
    <name evidence="12" type="ORF">UT77_C0002G0027</name>
</gene>
<evidence type="ECO:0000313" key="13">
    <source>
        <dbReference type="Proteomes" id="UP000034881"/>
    </source>
</evidence>
<keyword evidence="5" id="KW-0727">SH2 domain</keyword>
<accession>A0A0G0QPL9</accession>
<dbReference type="InterPro" id="IPR013783">
    <property type="entry name" value="Ig-like_fold"/>
</dbReference>
<feature type="compositionally biased region" description="Pro residues" evidence="7">
    <location>
        <begin position="74"/>
        <end position="90"/>
    </location>
</feature>
<dbReference type="Pfam" id="PF17210">
    <property type="entry name" value="SdrD_B"/>
    <property type="match status" value="1"/>
</dbReference>
<keyword evidence="2" id="KW-0964">Secreted</keyword>
<dbReference type="InterPro" id="IPR032179">
    <property type="entry name" value="Cry22Aa_Ig-like"/>
</dbReference>
<feature type="transmembrane region" description="Helical" evidence="8">
    <location>
        <begin position="1893"/>
        <end position="1912"/>
    </location>
</feature>
<dbReference type="Proteomes" id="UP000034881">
    <property type="component" value="Unassembled WGS sequence"/>
</dbReference>
<dbReference type="SUPFAM" id="SSF117074">
    <property type="entry name" value="Hypothetical protein PA1324"/>
    <property type="match status" value="1"/>
</dbReference>
<organism evidence="12 13">
    <name type="scientific">Candidatus Daviesbacteria bacterium GW2011_GWC2_40_12</name>
    <dbReference type="NCBI Taxonomy" id="1618431"/>
    <lineage>
        <taxon>Bacteria</taxon>
        <taxon>Candidatus Daviesiibacteriota</taxon>
    </lineage>
</organism>
<reference evidence="12 13" key="1">
    <citation type="journal article" date="2015" name="Nature">
        <title>rRNA introns, odd ribosomes, and small enigmatic genomes across a large radiation of phyla.</title>
        <authorList>
            <person name="Brown C.T."/>
            <person name="Hug L.A."/>
            <person name="Thomas B.C."/>
            <person name="Sharon I."/>
            <person name="Castelle C.J."/>
            <person name="Singh A."/>
            <person name="Wilkins M.J."/>
            <person name="Williams K.H."/>
            <person name="Banfield J.F."/>
        </authorList>
    </citation>
    <scope>NUCLEOTIDE SEQUENCE [LARGE SCALE GENOMIC DNA]</scope>
</reference>
<feature type="signal peptide" evidence="9">
    <location>
        <begin position="1"/>
        <end position="29"/>
    </location>
</feature>
<keyword evidence="6" id="KW-0175">Coiled coil</keyword>
<dbReference type="Pfam" id="PF16403">
    <property type="entry name" value="Bact_surface_Ig-like"/>
    <property type="match status" value="5"/>
</dbReference>
<name>A0A0G0QPL9_9BACT</name>
<dbReference type="Gene3D" id="2.60.40.10">
    <property type="entry name" value="Immunoglobulins"/>
    <property type="match status" value="7"/>
</dbReference>
<feature type="domain" description="HYR" evidence="10">
    <location>
        <begin position="1242"/>
        <end position="1324"/>
    </location>
</feature>
<evidence type="ECO:0000256" key="4">
    <source>
        <dbReference type="ARBA" id="ARBA00022737"/>
    </source>
</evidence>
<dbReference type="PATRIC" id="fig|1618431.3.peg.344"/>
<dbReference type="GO" id="GO:0005576">
    <property type="term" value="C:extracellular region"/>
    <property type="evidence" value="ECO:0007669"/>
    <property type="project" value="UniProtKB-SubCell"/>
</dbReference>
<evidence type="ECO:0000313" key="12">
    <source>
        <dbReference type="EMBL" id="KKR42374.1"/>
    </source>
</evidence>
<dbReference type="Pfam" id="PF00932">
    <property type="entry name" value="LTD"/>
    <property type="match status" value="1"/>
</dbReference>
<dbReference type="InterPro" id="IPR051846">
    <property type="entry name" value="SH2_domain_adapters"/>
</dbReference>
<dbReference type="Pfam" id="PF00041">
    <property type="entry name" value="fn3"/>
    <property type="match status" value="1"/>
</dbReference>
<keyword evidence="8" id="KW-0472">Membrane</keyword>
<protein>
    <submittedName>
        <fullName evidence="12">Uncharacterized protein</fullName>
    </submittedName>
</protein>
<evidence type="ECO:0000256" key="1">
    <source>
        <dbReference type="ARBA" id="ARBA00004613"/>
    </source>
</evidence>
<dbReference type="InterPro" id="IPR033764">
    <property type="entry name" value="Sdr_B"/>
</dbReference>
<evidence type="ECO:0000256" key="7">
    <source>
        <dbReference type="SAM" id="MobiDB-lite"/>
    </source>
</evidence>
<feature type="domain" description="Fibronectin type-III" evidence="11">
    <location>
        <begin position="1732"/>
        <end position="1824"/>
    </location>
</feature>
<feature type="chain" id="PRO_5002534058" evidence="9">
    <location>
        <begin position="30"/>
        <end position="1918"/>
    </location>
</feature>
<feature type="coiled-coil region" evidence="6">
    <location>
        <begin position="216"/>
        <end position="243"/>
    </location>
</feature>
<evidence type="ECO:0000256" key="9">
    <source>
        <dbReference type="SAM" id="SignalP"/>
    </source>
</evidence>
<evidence type="ECO:0000256" key="8">
    <source>
        <dbReference type="SAM" id="Phobius"/>
    </source>
</evidence>
<dbReference type="PANTHER" id="PTHR15127:SF32">
    <property type="entry name" value="HEAVYWEIGHT, ISOFORM A"/>
    <property type="match status" value="1"/>
</dbReference>
<evidence type="ECO:0000256" key="2">
    <source>
        <dbReference type="ARBA" id="ARBA00022525"/>
    </source>
</evidence>
<dbReference type="CDD" id="cd00063">
    <property type="entry name" value="FN3"/>
    <property type="match status" value="1"/>
</dbReference>
<feature type="region of interest" description="Disordered" evidence="7">
    <location>
        <begin position="1704"/>
        <end position="1725"/>
    </location>
</feature>
<dbReference type="PANTHER" id="PTHR15127">
    <property type="entry name" value="HEAVYWEIGHT, ISOFORM A"/>
    <property type="match status" value="1"/>
</dbReference>
<comment type="subcellular location">
    <subcellularLocation>
        <location evidence="1">Secreted</location>
    </subcellularLocation>
</comment>
<dbReference type="SMART" id="SM00060">
    <property type="entry name" value="FN3"/>
    <property type="match status" value="1"/>
</dbReference>
<evidence type="ECO:0000256" key="6">
    <source>
        <dbReference type="SAM" id="Coils"/>
    </source>
</evidence>
<dbReference type="EMBL" id="LBYB01000002">
    <property type="protein sequence ID" value="KKR42374.1"/>
    <property type="molecule type" value="Genomic_DNA"/>
</dbReference>
<keyword evidence="3 9" id="KW-0732">Signal</keyword>
<sequence length="1918" mass="197101">MFKFFAKKSITLISIFSLFINIISPLALAGQIYAQEASPAPVVEEAPAPSANPGESPVPTTNENTPAEASPAPEVSPTPEPSPVVSPEPSPSQVSEPVLEETANESSPAAVVDPTPQEQTSATPVWQNIADKEFTTSENVTLGNEYTAPQNDKVKVQFTKLPDPSGKLTIKEVKLTPEEMTSLGAFSDTAYDITSTMSDSTFEYDLTLPLPQEAQNKEVEVKAAETEEQISQATEVTEQKEKKTQDTITIKGLNHFTVFVITTPSPDTTQRVLINEILPNPTAGAEWVEFFNNGTTSVNLGAGTGWTITNSVGSIQSLSALGTIPAAGRVVFDAPAGWLSNTAPETITISNELGTVVDTVTVSLIAPGFAIDHYPLAGESVGRRTDGVNEWLIFTTPSKGTANVVPVVGGAGRLAEVGPVAPAGGLRAGSPNWYRDNNNLTLELMEAADANGISAPVEAGNPFSAQIGFGAEGFWWSAEADLTTSAGSALLVQAIEAAFAGESAVDGEQSSFARIRIRVDVGEPGTYIVTYPYGQKTYTVTTPGVRAINDTVDIGCFAQPGVSCDQVGQPNFSTLLNGGIGPFLTWDTFNSTGPSDPALNIGGRRYVGTVATPHTVKGSPTGNNFFRIQGPNIGGPGINVIQTNLFTVTGRLAGAGAPVITLHGANPVNVLQNAPYTATEDAGATALDDVDGNLTANIQITGLPVNTATIGAKTVTYTVTDSAGNTATATRTVNVVETSAVDGVAPVITIAGNNPATVVAGTAYIDAGATALDNVDGAVAVSTTGLPVNTSVVGSATVTYTATDAAGNTASLDRIVNIVADNVAPTITITGSNPVFVFIGGTYTDAGATCTDNVDGDCTALIITSGAVIDTSAAGSHTVNYAYTDAAGNNTSVNRTVNVAATLPAGLVEVGPVAPAGGLGAGFPEWYKDSNALILDLMEAADPHSISAPVEAGNAFSETLGFGAEGFWWATDADMATSGPNGAILVQAVEAAFAGESAVDGEQSAFARVRIRIDVGEPGTYTVTYPFGTKTYDVLTVGPGFEINDTSDIGCFAQPGISCDQAGQPNFSTVLSGEIGPFLTWDTFDPNPVLSDPLLTHSVTNRRYVGDGITPHIVKGSPTGNNFFRIEGPNIGGAGVNSVQTNLFTVVGRLDNAVNPNAPVITVVGANPVTVLLNDPYTAVQDAGATATDVPDGDLTASIIESGLPVDTSTVGAKTVTYTVTDANGNTVSATRTINVVAALPADVTPPVITVLGANPITVTVGSTYAAAEDAGATAFDAVDGVVVVAESGLPVDTSTEGAKTVTYTSTDAAGNTATITRTVNVTSAPVTTGSIRIIKDTVLNNAQDFEFRLRLGAFDQTFFLDDDSDNTLPNVREFEGLATGAYNLQEIVNSNWNLISISCNDPDSGTTFDLGASTATIDLDAGERVTCEFTNAPRQSIAGEKFSDQNNNGVKEAGEPGLSGWTIYLDTNDNGVLDGGETSVVTDSEGDYQFLSVSNGVVNVREVTQSNWQPKTPSGGKYVLTMTSNSSFISKDFGNAQILTIPGASGRFFSTGGPVNSTTSVVADDDNTISVAGNGGTTTILIPEGTVITKSDGGTIDFSQLTSAVLAASAVSGLGSGVVVDGVLQWGIPNLGLLFSQPITINFFIGTAFNGQTLNIQRSISGSGGWTTDGIVAPATCTVSAGVCSFQTTKASFFASTHNVPADNNTGSGTSGNNNSTTSAPTCNDVKPGSAPTLLSAVATGANEVTLTWSKAADPVTGYMIAFGLTSGDLRFGDPNQGSKNDTQRVIKNLSGGTTYFFRVKAANGCNASDYSNEIAVKATGQALSTNIPAGFQEGVLGAQTDQGSTGTGGAIDYPSPTPSVDDVLGTDSQNVGVGQDQAQGQTAGARSNTPLAVGVALVLLTILGVGYTLYRRNKLQ</sequence>
<dbReference type="InterPro" id="IPR003410">
    <property type="entry name" value="HYR_dom"/>
</dbReference>
<dbReference type="InterPro" id="IPR001322">
    <property type="entry name" value="Lamin_tail_dom"/>
</dbReference>
<feature type="compositionally biased region" description="Low complexity" evidence="7">
    <location>
        <begin position="1705"/>
        <end position="1720"/>
    </location>
</feature>
<proteinExistence type="predicted"/>
<dbReference type="GO" id="GO:0001784">
    <property type="term" value="F:phosphotyrosine residue binding"/>
    <property type="evidence" value="ECO:0007669"/>
    <property type="project" value="TreeGrafter"/>
</dbReference>
<dbReference type="PROSITE" id="PS50825">
    <property type="entry name" value="HYR"/>
    <property type="match status" value="1"/>
</dbReference>
<keyword evidence="8" id="KW-0812">Transmembrane</keyword>
<evidence type="ECO:0000259" key="10">
    <source>
        <dbReference type="PROSITE" id="PS50825"/>
    </source>
</evidence>
<dbReference type="InterPro" id="IPR003961">
    <property type="entry name" value="FN3_dom"/>
</dbReference>
<evidence type="ECO:0000259" key="11">
    <source>
        <dbReference type="PROSITE" id="PS50853"/>
    </source>
</evidence>
<evidence type="ECO:0000256" key="3">
    <source>
        <dbReference type="ARBA" id="ARBA00022729"/>
    </source>
</evidence>
<dbReference type="PROSITE" id="PS50853">
    <property type="entry name" value="FN3"/>
    <property type="match status" value="1"/>
</dbReference>
<dbReference type="InterPro" id="IPR036116">
    <property type="entry name" value="FN3_sf"/>
</dbReference>
<evidence type="ECO:0000256" key="5">
    <source>
        <dbReference type="ARBA" id="ARBA00022999"/>
    </source>
</evidence>
<keyword evidence="4" id="KW-0677">Repeat</keyword>
<feature type="region of interest" description="Disordered" evidence="7">
    <location>
        <begin position="43"/>
        <end position="124"/>
    </location>
</feature>
<keyword evidence="8" id="KW-1133">Transmembrane helix</keyword>
<comment type="caution">
    <text evidence="12">The sequence shown here is derived from an EMBL/GenBank/DDBJ whole genome shotgun (WGS) entry which is preliminary data.</text>
</comment>
<dbReference type="SUPFAM" id="SSF49265">
    <property type="entry name" value="Fibronectin type III"/>
    <property type="match status" value="1"/>
</dbReference>